<comment type="similarity">
    <text evidence="2">Belongs to the mitochondrion-specific ribosomal protein mL40 family.</text>
</comment>
<keyword evidence="6" id="KW-0687">Ribonucleoprotein</keyword>
<dbReference type="InterPro" id="IPR042831">
    <property type="entry name" value="Ribosomal_mL40_fung"/>
</dbReference>
<dbReference type="Pfam" id="PF09812">
    <property type="entry name" value="MRP-L28"/>
    <property type="match status" value="1"/>
</dbReference>
<keyword evidence="10" id="KW-1185">Reference proteome</keyword>
<feature type="region of interest" description="Disordered" evidence="8">
    <location>
        <begin position="16"/>
        <end position="109"/>
    </location>
</feature>
<keyword evidence="3" id="KW-0809">Transit peptide</keyword>
<proteinExistence type="inferred from homology"/>
<dbReference type="Gene3D" id="6.10.250.3440">
    <property type="match status" value="1"/>
</dbReference>
<dbReference type="PANTHER" id="PTHR39150:SF1">
    <property type="entry name" value="LARGE RIBOSOMAL SUBUNIT PROTEIN ML40"/>
    <property type="match status" value="1"/>
</dbReference>
<evidence type="ECO:0000313" key="10">
    <source>
        <dbReference type="Proteomes" id="UP001600064"/>
    </source>
</evidence>
<feature type="compositionally biased region" description="Gly residues" evidence="8">
    <location>
        <begin position="79"/>
        <end position="90"/>
    </location>
</feature>
<protein>
    <recommendedName>
        <fullName evidence="7">Large ribosomal subunit protein mL40</fullName>
    </recommendedName>
</protein>
<dbReference type="EMBL" id="JAZGUE010000004">
    <property type="protein sequence ID" value="KAL2267822.1"/>
    <property type="molecule type" value="Genomic_DNA"/>
</dbReference>
<dbReference type="InterPro" id="IPR019192">
    <property type="entry name" value="Ribosomal_mL40"/>
</dbReference>
<evidence type="ECO:0000256" key="1">
    <source>
        <dbReference type="ARBA" id="ARBA00004173"/>
    </source>
</evidence>
<dbReference type="Proteomes" id="UP001600064">
    <property type="component" value="Unassembled WGS sequence"/>
</dbReference>
<organism evidence="9 10">
    <name type="scientific">Remersonia thermophila</name>
    <dbReference type="NCBI Taxonomy" id="72144"/>
    <lineage>
        <taxon>Eukaryota</taxon>
        <taxon>Fungi</taxon>
        <taxon>Dikarya</taxon>
        <taxon>Ascomycota</taxon>
        <taxon>Pezizomycotina</taxon>
        <taxon>Sordariomycetes</taxon>
        <taxon>Sordariomycetidae</taxon>
        <taxon>Sordariales</taxon>
        <taxon>Sordariales incertae sedis</taxon>
        <taxon>Remersonia</taxon>
    </lineage>
</organism>
<evidence type="ECO:0000256" key="4">
    <source>
        <dbReference type="ARBA" id="ARBA00022980"/>
    </source>
</evidence>
<evidence type="ECO:0000256" key="3">
    <source>
        <dbReference type="ARBA" id="ARBA00022946"/>
    </source>
</evidence>
<keyword evidence="5" id="KW-0496">Mitochondrion</keyword>
<accession>A0ABR4DC12</accession>
<name>A0ABR4DC12_9PEZI</name>
<feature type="compositionally biased region" description="Low complexity" evidence="8">
    <location>
        <begin position="39"/>
        <end position="51"/>
    </location>
</feature>
<evidence type="ECO:0000256" key="6">
    <source>
        <dbReference type="ARBA" id="ARBA00023274"/>
    </source>
</evidence>
<keyword evidence="4" id="KW-0689">Ribosomal protein</keyword>
<dbReference type="GeneID" id="98126305"/>
<gene>
    <name evidence="9" type="ORF">VTJ83DRAFT_5099</name>
</gene>
<dbReference type="PANTHER" id="PTHR39150">
    <property type="entry name" value="54S RIBOSOMAL PROTEIN L28, MITOCHONDRIAL"/>
    <property type="match status" value="1"/>
</dbReference>
<evidence type="ECO:0000256" key="2">
    <source>
        <dbReference type="ARBA" id="ARBA00009360"/>
    </source>
</evidence>
<comment type="caution">
    <text evidence="9">The sequence shown here is derived from an EMBL/GenBank/DDBJ whole genome shotgun (WGS) entry which is preliminary data.</text>
</comment>
<reference evidence="9 10" key="1">
    <citation type="journal article" date="2024" name="Commun. Biol.">
        <title>Comparative genomic analysis of thermophilic fungi reveals convergent evolutionary adaptations and gene losses.</title>
        <authorList>
            <person name="Steindorff A.S."/>
            <person name="Aguilar-Pontes M.V."/>
            <person name="Robinson A.J."/>
            <person name="Andreopoulos B."/>
            <person name="LaButti K."/>
            <person name="Kuo A."/>
            <person name="Mondo S."/>
            <person name="Riley R."/>
            <person name="Otillar R."/>
            <person name="Haridas S."/>
            <person name="Lipzen A."/>
            <person name="Grimwood J."/>
            <person name="Schmutz J."/>
            <person name="Clum A."/>
            <person name="Reid I.D."/>
            <person name="Moisan M.C."/>
            <person name="Butler G."/>
            <person name="Nguyen T.T.M."/>
            <person name="Dewar K."/>
            <person name="Conant G."/>
            <person name="Drula E."/>
            <person name="Henrissat B."/>
            <person name="Hansel C."/>
            <person name="Singer S."/>
            <person name="Hutchinson M.I."/>
            <person name="de Vries R.P."/>
            <person name="Natvig D.O."/>
            <person name="Powell A.J."/>
            <person name="Tsang A."/>
            <person name="Grigoriev I.V."/>
        </authorList>
    </citation>
    <scope>NUCLEOTIDE SEQUENCE [LARGE SCALE GENOMIC DNA]</scope>
    <source>
        <strain evidence="9 10">ATCC 22073</strain>
    </source>
</reference>
<sequence>MSFPLPSLRGLASRLLSRPTVSSSSSSSSSFSHLAFRSATTPPTAAARTTTTPPPSCLAAAAGVRSLSTTSSVLAPPGAKGGKGGPQKGGRPGDKNAPKRRKKGEVQQRDPKVVNMLRHMAVLSPRRIPPPLRMGRNRYLRHWTIHRAWLLFRRQQRQLREANLMRQYQSMHRACEELRRTAGPGTREEGYLYRVAMEKKGVYGLDSIPIEYARAQTETPARVAWNHDWKAGDAPGKA</sequence>
<evidence type="ECO:0000256" key="5">
    <source>
        <dbReference type="ARBA" id="ARBA00023128"/>
    </source>
</evidence>
<evidence type="ECO:0000256" key="7">
    <source>
        <dbReference type="ARBA" id="ARBA00035192"/>
    </source>
</evidence>
<dbReference type="RefSeq" id="XP_070866549.1">
    <property type="nucleotide sequence ID" value="XM_071011661.1"/>
</dbReference>
<evidence type="ECO:0000313" key="9">
    <source>
        <dbReference type="EMBL" id="KAL2267822.1"/>
    </source>
</evidence>
<feature type="compositionally biased region" description="Low complexity" evidence="8">
    <location>
        <begin position="16"/>
        <end position="32"/>
    </location>
</feature>
<evidence type="ECO:0000256" key="8">
    <source>
        <dbReference type="SAM" id="MobiDB-lite"/>
    </source>
</evidence>
<comment type="subcellular location">
    <subcellularLocation>
        <location evidence="1">Mitochondrion</location>
    </subcellularLocation>
</comment>